<dbReference type="OrthoDB" id="3261813at2759"/>
<dbReference type="Proteomes" id="UP000054477">
    <property type="component" value="Unassembled WGS sequence"/>
</dbReference>
<keyword evidence="5" id="KW-1185">Reference proteome</keyword>
<dbReference type="EMBL" id="KN838998">
    <property type="protein sequence ID" value="KIJ91500.1"/>
    <property type="molecule type" value="Genomic_DNA"/>
</dbReference>
<evidence type="ECO:0000313" key="4">
    <source>
        <dbReference type="EMBL" id="KIJ91500.1"/>
    </source>
</evidence>
<evidence type="ECO:0000256" key="1">
    <source>
        <dbReference type="ARBA" id="ARBA00022737"/>
    </source>
</evidence>
<keyword evidence="1" id="KW-0677">Repeat</keyword>
<dbReference type="HOGENOM" id="CLU_006899_0_0_1"/>
<sequence>MQFLHLRPRIPQPTESSIDIAATQPPTTPLPPQLAGNVGPPVLNPHDIEPTSTKLEKVFAKGKSFKRDMAILSIAYTLQECSELKRLIQLIVVIRDKDSEDQLTEVLETCARFSVQLASANDAQRAEATRAITAFNEPDRSECLHPSFRTVENLKTIQLNGDGKSLDGLMDMIKEDIDRIKPSFMSDGELGTSERLSKVLDITLGTTISILTLVQEASSLIPVPTLGSIAGECDKLSQRKLLSRFFHQSAHMGDLQDIRIKLNAAIQLFQTENSVNIKLDTEELNRKIDFASLNGLPSHPEYIRNEYFEKSRDDVIQDVSDWIDNAPESVLWVHGAAGLGKSTVAQELVHLLKSEDRLVGGVFLTNLTTEPPEGVVQMISRQLGAMYPRAIANIAEAARTLDGPHDRLKDYFTAYIFDPIRALQYPYQLVVVVDGLEEWRNYESFLAELVHISSPSPLKFVLTSRFNYSIERAVDKMPTRKYALPPASQTVIEHYFHHHFLSGDINWRGRKPDDDQIHRLAARADGLLIWAATARLLVTNKFDTRYPHEILDQILSSEKKLVNQKDGAEDGQLARLYRGAISTLFPPQIRATLRKFLAATVVLQEALPIADFAHLSGIPGPATEEIHQRLAALQTQGDPKTNLISPAIQRFHSSFIEFITRGSDDQTFQAISITEAHSILANRCLEIVFVELLPSFRGKTCSYPDLRGVEPYAVKFWPLHFSSGTTRQKLAPPSGTVGMDLISEEAMRHWATLFLRCIAARFQDGHNSLDGIQKSVLPYKVAVMIGMEDVTTLSYHIQCLEIATRLQPLDMGTWQALGVAYRRLHEQSQSNRDLDEEITAFRHGLEPGPHPDRSTSLNNLATALATRFKKRGASNDLDEAISLHREALLLWPAPHPDRSMSLNNLANALQTPISLHQEGLLLRPAPHPDRSRSLNNLGIALQIRFKQRGAPNDLDEAISVGREALLLRPAHHPQYSNLLRRLVVSLRIRFDRGHLLHDINEAISLHERLLDCPVEDPNRSWSLKRLPAALSERQALISDHVDIVEGTNAEEQSLM</sequence>
<dbReference type="SUPFAM" id="SSF52540">
    <property type="entry name" value="P-loop containing nucleoside triphosphate hydrolases"/>
    <property type="match status" value="1"/>
</dbReference>
<protein>
    <recommendedName>
        <fullName evidence="3">Nephrocystin 3-like N-terminal domain-containing protein</fullName>
    </recommendedName>
</protein>
<dbReference type="PANTHER" id="PTHR10039">
    <property type="entry name" value="AMELOGENIN"/>
    <property type="match status" value="1"/>
</dbReference>
<proteinExistence type="predicted"/>
<accession>A0A0C9WMZ9</accession>
<evidence type="ECO:0000256" key="2">
    <source>
        <dbReference type="SAM" id="MobiDB-lite"/>
    </source>
</evidence>
<dbReference type="Pfam" id="PF13374">
    <property type="entry name" value="TPR_10"/>
    <property type="match status" value="2"/>
</dbReference>
<gene>
    <name evidence="4" type="ORF">K443DRAFT_114936</name>
</gene>
<dbReference type="Gene3D" id="1.25.40.10">
    <property type="entry name" value="Tetratricopeptide repeat domain"/>
    <property type="match status" value="2"/>
</dbReference>
<dbReference type="SUPFAM" id="SSF48452">
    <property type="entry name" value="TPR-like"/>
    <property type="match status" value="1"/>
</dbReference>
<dbReference type="CDD" id="cd21037">
    <property type="entry name" value="MLKL_NTD"/>
    <property type="match status" value="1"/>
</dbReference>
<reference evidence="5" key="2">
    <citation type="submission" date="2015-01" db="EMBL/GenBank/DDBJ databases">
        <title>Evolutionary Origins and Diversification of the Mycorrhizal Mutualists.</title>
        <authorList>
            <consortium name="DOE Joint Genome Institute"/>
            <consortium name="Mycorrhizal Genomics Consortium"/>
            <person name="Kohler A."/>
            <person name="Kuo A."/>
            <person name="Nagy L.G."/>
            <person name="Floudas D."/>
            <person name="Copeland A."/>
            <person name="Barry K.W."/>
            <person name="Cichocki N."/>
            <person name="Veneault-Fourrey C."/>
            <person name="LaButti K."/>
            <person name="Lindquist E.A."/>
            <person name="Lipzen A."/>
            <person name="Lundell T."/>
            <person name="Morin E."/>
            <person name="Murat C."/>
            <person name="Riley R."/>
            <person name="Ohm R."/>
            <person name="Sun H."/>
            <person name="Tunlid A."/>
            <person name="Henrissat B."/>
            <person name="Grigoriev I.V."/>
            <person name="Hibbett D.S."/>
            <person name="Martin F."/>
        </authorList>
    </citation>
    <scope>NUCLEOTIDE SEQUENCE [LARGE SCALE GENOMIC DNA]</scope>
    <source>
        <strain evidence="5">LaAM-08-1</strain>
    </source>
</reference>
<dbReference type="InterPro" id="IPR059179">
    <property type="entry name" value="MLKL-like_MCAfunc"/>
</dbReference>
<dbReference type="PANTHER" id="PTHR10039:SF14">
    <property type="entry name" value="NACHT DOMAIN-CONTAINING PROTEIN"/>
    <property type="match status" value="1"/>
</dbReference>
<organism evidence="4 5">
    <name type="scientific">Laccaria amethystina LaAM-08-1</name>
    <dbReference type="NCBI Taxonomy" id="1095629"/>
    <lineage>
        <taxon>Eukaryota</taxon>
        <taxon>Fungi</taxon>
        <taxon>Dikarya</taxon>
        <taxon>Basidiomycota</taxon>
        <taxon>Agaricomycotina</taxon>
        <taxon>Agaricomycetes</taxon>
        <taxon>Agaricomycetidae</taxon>
        <taxon>Agaricales</taxon>
        <taxon>Agaricineae</taxon>
        <taxon>Hydnangiaceae</taxon>
        <taxon>Laccaria</taxon>
    </lineage>
</organism>
<evidence type="ECO:0000259" key="3">
    <source>
        <dbReference type="Pfam" id="PF24883"/>
    </source>
</evidence>
<dbReference type="Pfam" id="PF24883">
    <property type="entry name" value="NPHP3_N"/>
    <property type="match status" value="1"/>
</dbReference>
<feature type="domain" description="Nephrocystin 3-like N-terminal" evidence="3">
    <location>
        <begin position="318"/>
        <end position="465"/>
    </location>
</feature>
<reference evidence="4 5" key="1">
    <citation type="submission" date="2014-04" db="EMBL/GenBank/DDBJ databases">
        <authorList>
            <consortium name="DOE Joint Genome Institute"/>
            <person name="Kuo A."/>
            <person name="Kohler A."/>
            <person name="Nagy L.G."/>
            <person name="Floudas D."/>
            <person name="Copeland A."/>
            <person name="Barry K.W."/>
            <person name="Cichocki N."/>
            <person name="Veneault-Fourrey C."/>
            <person name="LaButti K."/>
            <person name="Lindquist E.A."/>
            <person name="Lipzen A."/>
            <person name="Lundell T."/>
            <person name="Morin E."/>
            <person name="Murat C."/>
            <person name="Sun H."/>
            <person name="Tunlid A."/>
            <person name="Henrissat B."/>
            <person name="Grigoriev I.V."/>
            <person name="Hibbett D.S."/>
            <person name="Martin F."/>
            <person name="Nordberg H.P."/>
            <person name="Cantor M.N."/>
            <person name="Hua S.X."/>
        </authorList>
    </citation>
    <scope>NUCLEOTIDE SEQUENCE [LARGE SCALE GENOMIC DNA]</scope>
    <source>
        <strain evidence="4 5">LaAM-08-1</strain>
    </source>
</reference>
<name>A0A0C9WMZ9_9AGAR</name>
<evidence type="ECO:0000313" key="5">
    <source>
        <dbReference type="Proteomes" id="UP000054477"/>
    </source>
</evidence>
<dbReference type="Gene3D" id="3.40.50.300">
    <property type="entry name" value="P-loop containing nucleotide triphosphate hydrolases"/>
    <property type="match status" value="1"/>
</dbReference>
<dbReference type="InterPro" id="IPR056884">
    <property type="entry name" value="NPHP3-like_N"/>
</dbReference>
<dbReference type="InterPro" id="IPR011990">
    <property type="entry name" value="TPR-like_helical_dom_sf"/>
</dbReference>
<dbReference type="AlphaFoldDB" id="A0A0C9WMZ9"/>
<dbReference type="InterPro" id="IPR027417">
    <property type="entry name" value="P-loop_NTPase"/>
</dbReference>
<feature type="region of interest" description="Disordered" evidence="2">
    <location>
        <begin position="14"/>
        <end position="49"/>
    </location>
</feature>